<dbReference type="SMART" id="SM00906">
    <property type="entry name" value="Fungal_trans"/>
    <property type="match status" value="1"/>
</dbReference>
<feature type="domain" description="Xylanolytic transcriptional activator regulatory" evidence="3">
    <location>
        <begin position="408"/>
        <end position="481"/>
    </location>
</feature>
<dbReference type="InterPro" id="IPR053230">
    <property type="entry name" value="Trans_reg_galc"/>
</dbReference>
<dbReference type="GO" id="GO:0003677">
    <property type="term" value="F:DNA binding"/>
    <property type="evidence" value="ECO:0007669"/>
    <property type="project" value="InterPro"/>
</dbReference>
<gene>
    <name evidence="4" type="ORF">AB675_8568</name>
</gene>
<dbReference type="RefSeq" id="XP_018004623.1">
    <property type="nucleotide sequence ID" value="XM_018149023.1"/>
</dbReference>
<feature type="compositionally biased region" description="Low complexity" evidence="2">
    <location>
        <begin position="505"/>
        <end position="524"/>
    </location>
</feature>
<feature type="region of interest" description="Disordered" evidence="2">
    <location>
        <begin position="494"/>
        <end position="547"/>
    </location>
</feature>
<dbReference type="CDD" id="cd12148">
    <property type="entry name" value="fungal_TF_MHR"/>
    <property type="match status" value="1"/>
</dbReference>
<proteinExistence type="predicted"/>
<dbReference type="PANTHER" id="PTHR47654">
    <property type="entry name" value="ZN(II)2CYS6 TRANSCRIPTION FACTOR (EUROFUNG)-RELATED"/>
    <property type="match status" value="1"/>
</dbReference>
<dbReference type="Proteomes" id="UP000038010">
    <property type="component" value="Unassembled WGS sequence"/>
</dbReference>
<evidence type="ECO:0000256" key="2">
    <source>
        <dbReference type="SAM" id="MobiDB-lite"/>
    </source>
</evidence>
<feature type="compositionally biased region" description="Polar residues" evidence="2">
    <location>
        <begin position="162"/>
        <end position="171"/>
    </location>
</feature>
<dbReference type="VEuPathDB" id="FungiDB:AB675_8568"/>
<evidence type="ECO:0000259" key="3">
    <source>
        <dbReference type="SMART" id="SM00906"/>
    </source>
</evidence>
<comment type="caution">
    <text evidence="4">The sequence shown here is derived from an EMBL/GenBank/DDBJ whole genome shotgun (WGS) entry which is preliminary data.</text>
</comment>
<organism evidence="4 5">
    <name type="scientific">Cyphellophora attinorum</name>
    <dbReference type="NCBI Taxonomy" id="1664694"/>
    <lineage>
        <taxon>Eukaryota</taxon>
        <taxon>Fungi</taxon>
        <taxon>Dikarya</taxon>
        <taxon>Ascomycota</taxon>
        <taxon>Pezizomycotina</taxon>
        <taxon>Eurotiomycetes</taxon>
        <taxon>Chaetothyriomycetidae</taxon>
        <taxon>Chaetothyriales</taxon>
        <taxon>Cyphellophoraceae</taxon>
        <taxon>Cyphellophora</taxon>
    </lineage>
</organism>
<feature type="region of interest" description="Disordered" evidence="2">
    <location>
        <begin position="1"/>
        <end position="98"/>
    </location>
</feature>
<dbReference type="GeneID" id="28740903"/>
<dbReference type="EMBL" id="LFJN01000003">
    <property type="protein sequence ID" value="KPI44660.1"/>
    <property type="molecule type" value="Genomic_DNA"/>
</dbReference>
<dbReference type="Pfam" id="PF04082">
    <property type="entry name" value="Fungal_trans"/>
    <property type="match status" value="1"/>
</dbReference>
<dbReference type="GO" id="GO:0006351">
    <property type="term" value="P:DNA-templated transcription"/>
    <property type="evidence" value="ECO:0007669"/>
    <property type="project" value="InterPro"/>
</dbReference>
<feature type="compositionally biased region" description="Basic and acidic residues" evidence="2">
    <location>
        <begin position="198"/>
        <end position="211"/>
    </location>
</feature>
<dbReference type="PANTHER" id="PTHR47654:SF5">
    <property type="entry name" value="TRANSCRIPTION FACTOR DOMAIN-CONTAINING PROTEIN"/>
    <property type="match status" value="1"/>
</dbReference>
<sequence length="883" mass="98965">MTGRRPSTKSDNDQQGNGARPAPPGGHPSRSTSSSQFGADTTDPSTVAPDFQSPSIQTTFRVPESPSQRAQDASKQAKVAIPRLKRTVDDQGETSSRDFKIACYYADGKRDRVKKQFGSMTEKVADYEKLLKDLATRVGEADAKLIRGTLEKETSYEADDLNSLQNSTLQSIEPVPDGEESGAESEASGDAGSTGALDRTDEDFTREEARRTGFMGKNSEITWLQRLKYENQAGDEAQSLFGSKKNPGDDSAPLQETETGYKVGDTSYHLDDFAVTTFEAVDPYEYPTPDVARHLFNAYMTRVHPTFPIVGKANLTTQFNKFVSGQVQRPPEKWLAIINMIFAIGAKYSHLTQAEWKGDERDHLIYFTRARLLSVSSDTLFQHPDLQSIQIIGLISLYLMCISQINRAWNMIGLAIRWATALGLNMRNDSTELKNSLKEIRYRVWWALYSLEHRLCSMTGRVNCILDDHCTTPLPVPLEEHMFDTDEGAGLLSKETQQRSRAPAANSHSPSNGGSSNNSASRSRSTTKGKGTPSEGQSPSNKEKNGDLQWASQVQPNASLYFLHLVQLMRLTQNIFQELYNPTAIEGTWSDIQAVIQGRDESLEAWCRNLPPSLDPKRNQRDREFYEYRLSLGFAYYSSKMMTHRPCLCRLDRKIPHQSNKSLAFNRNSATMCVDAAKDMLRLIPDEPNAVGLIKVGPWWNILHWLVQATTVLMLELSFRVHHMPEEAHSILEAAKKGVRWLHALGEDNLSARRAWSMCNRMLHDAASKIGQEINDLPQNPPGHEEQLQNHDSAMGGVSQPAFSGNWGGGQMFQTSGPNQYPTYPLDQLMHFDQFSGMDPNMQFNPNMNMNFGATDAELEFMSNAYHQGQDHGTDHARRETRN</sequence>
<feature type="compositionally biased region" description="Polar residues" evidence="2">
    <location>
        <begin position="29"/>
        <end position="45"/>
    </location>
</feature>
<dbReference type="GO" id="GO:0008270">
    <property type="term" value="F:zinc ion binding"/>
    <property type="evidence" value="ECO:0007669"/>
    <property type="project" value="InterPro"/>
</dbReference>
<dbReference type="OrthoDB" id="5296287at2759"/>
<evidence type="ECO:0000256" key="1">
    <source>
        <dbReference type="ARBA" id="ARBA00023242"/>
    </source>
</evidence>
<feature type="compositionally biased region" description="Polar residues" evidence="2">
    <location>
        <begin position="526"/>
        <end position="540"/>
    </location>
</feature>
<evidence type="ECO:0000313" key="5">
    <source>
        <dbReference type="Proteomes" id="UP000038010"/>
    </source>
</evidence>
<feature type="compositionally biased region" description="Low complexity" evidence="2">
    <location>
        <begin position="184"/>
        <end position="196"/>
    </location>
</feature>
<dbReference type="AlphaFoldDB" id="A0A0N1I035"/>
<name>A0A0N1I035_9EURO</name>
<protein>
    <submittedName>
        <fullName evidence="4">Putative transcriptional regulatory protein</fullName>
    </submittedName>
</protein>
<evidence type="ECO:0000313" key="4">
    <source>
        <dbReference type="EMBL" id="KPI44660.1"/>
    </source>
</evidence>
<feature type="region of interest" description="Disordered" evidence="2">
    <location>
        <begin position="157"/>
        <end position="212"/>
    </location>
</feature>
<accession>A0A0N1I035</accession>
<feature type="compositionally biased region" description="Polar residues" evidence="2">
    <location>
        <begin position="52"/>
        <end position="74"/>
    </location>
</feature>
<keyword evidence="5" id="KW-1185">Reference proteome</keyword>
<feature type="region of interest" description="Disordered" evidence="2">
    <location>
        <begin position="778"/>
        <end position="801"/>
    </location>
</feature>
<reference evidence="4 5" key="1">
    <citation type="submission" date="2015-06" db="EMBL/GenBank/DDBJ databases">
        <title>Draft genome of the ant-associated black yeast Phialophora attae CBS 131958.</title>
        <authorList>
            <person name="Moreno L.F."/>
            <person name="Stielow B.J."/>
            <person name="de Hoog S."/>
            <person name="Vicente V.A."/>
            <person name="Weiss V.A."/>
            <person name="de Vries M."/>
            <person name="Cruz L.M."/>
            <person name="Souza E.M."/>
        </authorList>
    </citation>
    <scope>NUCLEOTIDE SEQUENCE [LARGE SCALE GENOMIC DNA]</scope>
    <source>
        <strain evidence="4 5">CBS 131958</strain>
    </source>
</reference>
<dbReference type="InterPro" id="IPR007219">
    <property type="entry name" value="XnlR_reg_dom"/>
</dbReference>
<keyword evidence="1" id="KW-0539">Nucleus</keyword>